<dbReference type="SMART" id="SM00454">
    <property type="entry name" value="SAM"/>
    <property type="match status" value="2"/>
</dbReference>
<feature type="compositionally biased region" description="Low complexity" evidence="1">
    <location>
        <begin position="1015"/>
        <end position="1035"/>
    </location>
</feature>
<feature type="compositionally biased region" description="Polar residues" evidence="1">
    <location>
        <begin position="422"/>
        <end position="448"/>
    </location>
</feature>
<feature type="compositionally biased region" description="Low complexity" evidence="1">
    <location>
        <begin position="398"/>
        <end position="421"/>
    </location>
</feature>
<dbReference type="InterPro" id="IPR001660">
    <property type="entry name" value="SAM"/>
</dbReference>
<dbReference type="Gene3D" id="1.10.150.50">
    <property type="entry name" value="Transcription Factor, Ets-1"/>
    <property type="match status" value="2"/>
</dbReference>
<feature type="compositionally biased region" description="Low complexity" evidence="1">
    <location>
        <begin position="167"/>
        <end position="194"/>
    </location>
</feature>
<evidence type="ECO:0000313" key="4">
    <source>
        <dbReference type="Proteomes" id="UP001497623"/>
    </source>
</evidence>
<dbReference type="Proteomes" id="UP001497623">
    <property type="component" value="Unassembled WGS sequence"/>
</dbReference>
<feature type="region of interest" description="Disordered" evidence="1">
    <location>
        <begin position="222"/>
        <end position="347"/>
    </location>
</feature>
<comment type="caution">
    <text evidence="3">The sequence shown here is derived from an EMBL/GenBank/DDBJ whole genome shotgun (WGS) entry which is preliminary data.</text>
</comment>
<feature type="compositionally biased region" description="Low complexity" evidence="1">
    <location>
        <begin position="1047"/>
        <end position="1061"/>
    </location>
</feature>
<feature type="compositionally biased region" description="Low complexity" evidence="1">
    <location>
        <begin position="232"/>
        <end position="268"/>
    </location>
</feature>
<feature type="region of interest" description="Disordered" evidence="1">
    <location>
        <begin position="1"/>
        <end position="27"/>
    </location>
</feature>
<feature type="region of interest" description="Disordered" evidence="1">
    <location>
        <begin position="393"/>
        <end position="448"/>
    </location>
</feature>
<dbReference type="InterPro" id="IPR035498">
    <property type="entry name" value="Caskin1/2_SAM_2"/>
</dbReference>
<proteinExistence type="predicted"/>
<dbReference type="GO" id="GO:0030424">
    <property type="term" value="C:axon"/>
    <property type="evidence" value="ECO:0007669"/>
    <property type="project" value="TreeGrafter"/>
</dbReference>
<accession>A0AAV2PKB8</accession>
<organism evidence="3 4">
    <name type="scientific">Meganyctiphanes norvegica</name>
    <name type="common">Northern krill</name>
    <name type="synonym">Thysanopoda norvegica</name>
    <dbReference type="NCBI Taxonomy" id="48144"/>
    <lineage>
        <taxon>Eukaryota</taxon>
        <taxon>Metazoa</taxon>
        <taxon>Ecdysozoa</taxon>
        <taxon>Arthropoda</taxon>
        <taxon>Crustacea</taxon>
        <taxon>Multicrustacea</taxon>
        <taxon>Malacostraca</taxon>
        <taxon>Eumalacostraca</taxon>
        <taxon>Eucarida</taxon>
        <taxon>Euphausiacea</taxon>
        <taxon>Euphausiidae</taxon>
        <taxon>Meganyctiphanes</taxon>
    </lineage>
</organism>
<feature type="compositionally biased region" description="Low complexity" evidence="1">
    <location>
        <begin position="923"/>
        <end position="941"/>
    </location>
</feature>
<dbReference type="GO" id="GO:0005925">
    <property type="term" value="C:focal adhesion"/>
    <property type="evidence" value="ECO:0007669"/>
    <property type="project" value="TreeGrafter"/>
</dbReference>
<feature type="region of interest" description="Disordered" evidence="1">
    <location>
        <begin position="75"/>
        <end position="103"/>
    </location>
</feature>
<feature type="domain" description="SAM" evidence="2">
    <location>
        <begin position="489"/>
        <end position="552"/>
    </location>
</feature>
<feature type="region of interest" description="Disordered" evidence="1">
    <location>
        <begin position="957"/>
        <end position="989"/>
    </location>
</feature>
<protein>
    <recommendedName>
        <fullName evidence="2">SAM domain-containing protein</fullName>
    </recommendedName>
</protein>
<feature type="region of interest" description="Disordered" evidence="1">
    <location>
        <begin position="1015"/>
        <end position="1065"/>
    </location>
</feature>
<feature type="region of interest" description="Disordered" evidence="1">
    <location>
        <begin position="167"/>
        <end position="197"/>
    </location>
</feature>
<dbReference type="CDD" id="cd09498">
    <property type="entry name" value="SAM_caskin1_2_repeat2"/>
    <property type="match status" value="1"/>
</dbReference>
<name>A0AAV2PKB8_MEGNR</name>
<feature type="compositionally biased region" description="Polar residues" evidence="1">
    <location>
        <begin position="1133"/>
        <end position="1143"/>
    </location>
</feature>
<feature type="region of interest" description="Disordered" evidence="1">
    <location>
        <begin position="788"/>
        <end position="824"/>
    </location>
</feature>
<reference evidence="3 4" key="1">
    <citation type="submission" date="2024-05" db="EMBL/GenBank/DDBJ databases">
        <authorList>
            <person name="Wallberg A."/>
        </authorList>
    </citation>
    <scope>NUCLEOTIDE SEQUENCE [LARGE SCALE GENOMIC DNA]</scope>
</reference>
<dbReference type="InterPro" id="IPR035497">
    <property type="entry name" value="Caskin1/2_SAM_1"/>
</dbReference>
<dbReference type="CDD" id="cd09497">
    <property type="entry name" value="SAM_caskin1_2_repeat1"/>
    <property type="match status" value="1"/>
</dbReference>
<dbReference type="GO" id="GO:0007185">
    <property type="term" value="P:cell surface receptor protein tyrosine phosphatase signaling pathway"/>
    <property type="evidence" value="ECO:0007669"/>
    <property type="project" value="TreeGrafter"/>
</dbReference>
<feature type="compositionally biased region" description="Low complexity" evidence="1">
    <location>
        <begin position="895"/>
        <end position="908"/>
    </location>
</feature>
<evidence type="ECO:0000313" key="3">
    <source>
        <dbReference type="EMBL" id="CAL4060841.1"/>
    </source>
</evidence>
<dbReference type="InterPro" id="IPR013761">
    <property type="entry name" value="SAM/pointed_sf"/>
</dbReference>
<feature type="domain" description="SAM" evidence="2">
    <location>
        <begin position="558"/>
        <end position="622"/>
    </location>
</feature>
<dbReference type="SUPFAM" id="SSF47769">
    <property type="entry name" value="SAM/Pointed domain"/>
    <property type="match status" value="2"/>
</dbReference>
<dbReference type="FunFam" id="1.10.150.50:FF:000071">
    <property type="entry name" value="Caskin, isoform D"/>
    <property type="match status" value="1"/>
</dbReference>
<dbReference type="PANTHER" id="PTHR24155:SF11">
    <property type="entry name" value="CASKIN, ISOFORM B"/>
    <property type="match status" value="1"/>
</dbReference>
<dbReference type="GO" id="GO:0019903">
    <property type="term" value="F:protein phosphatase binding"/>
    <property type="evidence" value="ECO:0007669"/>
    <property type="project" value="TreeGrafter"/>
</dbReference>
<dbReference type="EMBL" id="CAXKWB010000431">
    <property type="protein sequence ID" value="CAL4060841.1"/>
    <property type="molecule type" value="Genomic_DNA"/>
</dbReference>
<gene>
    <name evidence="3" type="ORF">MNOR_LOCUS1596</name>
</gene>
<dbReference type="Pfam" id="PF00536">
    <property type="entry name" value="SAM_1"/>
    <property type="match status" value="2"/>
</dbReference>
<dbReference type="FunFam" id="1.10.150.50:FF:000028">
    <property type="entry name" value="caskin-2 isoform X2"/>
    <property type="match status" value="1"/>
</dbReference>
<dbReference type="PANTHER" id="PTHR24155">
    <property type="entry name" value="OSTEOCLAST-STIMULATING FACTOR 1"/>
    <property type="match status" value="1"/>
</dbReference>
<evidence type="ECO:0000256" key="1">
    <source>
        <dbReference type="SAM" id="MobiDB-lite"/>
    </source>
</evidence>
<feature type="region of interest" description="Disordered" evidence="1">
    <location>
        <begin position="1120"/>
        <end position="1148"/>
    </location>
</feature>
<feature type="region of interest" description="Disordered" evidence="1">
    <location>
        <begin position="893"/>
        <end position="941"/>
    </location>
</feature>
<dbReference type="AlphaFoldDB" id="A0AAV2PKB8"/>
<dbReference type="PROSITE" id="PS50105">
    <property type="entry name" value="SAM_DOMAIN"/>
    <property type="match status" value="2"/>
</dbReference>
<keyword evidence="4" id="KW-1185">Reference proteome</keyword>
<dbReference type="GO" id="GO:0007409">
    <property type="term" value="P:axonogenesis"/>
    <property type="evidence" value="ECO:0007669"/>
    <property type="project" value="TreeGrafter"/>
</dbReference>
<dbReference type="GO" id="GO:0035591">
    <property type="term" value="F:signaling adaptor activity"/>
    <property type="evidence" value="ECO:0007669"/>
    <property type="project" value="TreeGrafter"/>
</dbReference>
<sequence>MPLMPLQRPGKGPRTGGPGGINMSSTYQSFADTGPTYSYLDLSRARSDESLMWNAGEEAAAVVAELRASLASPLQHVPKKGAKPKGQEADDEEDEGVDTGCPTVRLRTRDDISVLSAGGSIRGSRPSLCGRSLSFTDLQSCVTASAEDLHMFCFHPARLPCTAHCVGSPAASPTGSSSSSGHSSYSSGSSQGSGVLMIPGKRHHHMRTFGGSWRSLLRMGSMSVRGKPSGAPPTVKKVSPPTVPDTVSLGSNRNSGSSFSSGVYSQPGDQRASYSSSISDDNPDLPPPRSPARGCDHGQLGRTSSISSGTGPNNNVPNNANNNNNNSGINNNNSPSHFHNNTQFTFPQQPHQVPQFAHLMCPKTSPGSPHHVPPDSTYQYLQYQHQASLEDQGIDVQSPGRSSPGSGSGSSTTGSTASSGGCRNSTTSLDSGRASTSTHTHQHRLSGQSYDSAGSILRHSYHSSSSSLGSMEHDQTHVNVPELLNNGVRDSEVLRAWLTDLRMDEYIEKFVAAGYDMPTISRMTPEDLNAIGITKPVHRKKLKAEINRLNISDGLPDFIPSRLEEWLKILRLEEYCNSLRSQKYESVEQMTQITWEDLEDIGINKLGHQKKVMLAIKRVKDIMSGKKFSTGQEPRQSHYGTHEIMISRDTGDVREQFTGVPEFRTFTGPNPPNYNSGEHPRMLGPSESHYGVPSHYAPGGQYVQAPHARVTLPPQSQFPGVQFSAPGPMPPQPPQLILPGQGNAQLQYRPDFVAVQVRPGAGRGRGIDGADEPIYGTYQTFHPDQRLTQGNGPLSLGNFPARQFPPGTSNHPQRSQDDGDITPTNEFAMCAYEGAGTLPRSRTANKFRPVAKVTAKTRVDIHEAPQFIKPDPPAKPNQEENLMVKTLNRANSEKNYSSHTGTNSTNNTPQGTPKKLPPPPPRRSNSISESTKNSESSRESQYGYLRRGLSYGYMGIKNNLQPDVTPDLPPPPAPNDVGNHQHLPDDFPPPPPPLTCVTMASSARCTSASATITTSSLTSDSLATTQSSTTPSPDTEAVEFRARRNDSNASFKSTSSTESDSLPFANENAGTIKQRAFPRPPHHLGGGLVNALDSCNSPLHTPQSSPAVQRKEGLANLRHPHNITAMPTPPPSSTLAKSNSGSPEATGDVLNDIGNMLANLTDELDAMLEQEMVVKN</sequence>
<evidence type="ECO:0000259" key="2">
    <source>
        <dbReference type="PROSITE" id="PS50105"/>
    </source>
</evidence>
<feature type="compositionally biased region" description="Low complexity" evidence="1">
    <location>
        <begin position="307"/>
        <end position="341"/>
    </location>
</feature>